<evidence type="ECO:0000256" key="4">
    <source>
        <dbReference type="ARBA" id="ARBA00022692"/>
    </source>
</evidence>
<keyword evidence="2" id="KW-0813">Transport</keyword>
<dbReference type="GO" id="GO:0005886">
    <property type="term" value="C:plasma membrane"/>
    <property type="evidence" value="ECO:0007669"/>
    <property type="project" value="UniProtKB-SubCell"/>
</dbReference>
<feature type="transmembrane region" description="Helical" evidence="7">
    <location>
        <begin position="367"/>
        <end position="390"/>
    </location>
</feature>
<dbReference type="GO" id="GO:0022857">
    <property type="term" value="F:transmembrane transporter activity"/>
    <property type="evidence" value="ECO:0007669"/>
    <property type="project" value="InterPro"/>
</dbReference>
<dbReference type="SUPFAM" id="SSF103473">
    <property type="entry name" value="MFS general substrate transporter"/>
    <property type="match status" value="1"/>
</dbReference>
<feature type="transmembrane region" description="Helical" evidence="7">
    <location>
        <begin position="280"/>
        <end position="296"/>
    </location>
</feature>
<dbReference type="InterPro" id="IPR036259">
    <property type="entry name" value="MFS_trans_sf"/>
</dbReference>
<feature type="transmembrane region" description="Helical" evidence="7">
    <location>
        <begin position="12"/>
        <end position="33"/>
    </location>
</feature>
<dbReference type="OrthoDB" id="2942684at2"/>
<dbReference type="Proteomes" id="UP000266177">
    <property type="component" value="Unassembled WGS sequence"/>
</dbReference>
<dbReference type="PANTHER" id="PTHR43266:SF8">
    <property type="entry name" value="MACROLIDE-EFFLUX PROTEIN"/>
    <property type="match status" value="1"/>
</dbReference>
<keyword evidence="3" id="KW-1003">Cell membrane</keyword>
<dbReference type="PROSITE" id="PS50850">
    <property type="entry name" value="MFS"/>
    <property type="match status" value="1"/>
</dbReference>
<feature type="transmembrane region" description="Helical" evidence="7">
    <location>
        <begin position="302"/>
        <end position="323"/>
    </location>
</feature>
<reference evidence="9 10" key="1">
    <citation type="submission" date="2018-09" db="EMBL/GenBank/DDBJ databases">
        <title>Paenibacillus SK2017-BO5.</title>
        <authorList>
            <person name="Piskunova J.V."/>
            <person name="Dubiley S.A."/>
            <person name="Severinov K.V."/>
        </authorList>
    </citation>
    <scope>NUCLEOTIDE SEQUENCE [LARGE SCALE GENOMIC DNA]</scope>
    <source>
        <strain evidence="9 10">BO5</strain>
    </source>
</reference>
<evidence type="ECO:0000256" key="3">
    <source>
        <dbReference type="ARBA" id="ARBA00022475"/>
    </source>
</evidence>
<dbReference type="Pfam" id="PF07690">
    <property type="entry name" value="MFS_1"/>
    <property type="match status" value="1"/>
</dbReference>
<gene>
    <name evidence="9" type="ORF">DQX05_12985</name>
</gene>
<feature type="domain" description="Major facilitator superfamily (MFS) profile" evidence="8">
    <location>
        <begin position="1"/>
        <end position="393"/>
    </location>
</feature>
<name>A0A3A3GJ83_PANTH</name>
<evidence type="ECO:0000313" key="10">
    <source>
        <dbReference type="Proteomes" id="UP000266177"/>
    </source>
</evidence>
<evidence type="ECO:0000259" key="8">
    <source>
        <dbReference type="PROSITE" id="PS50850"/>
    </source>
</evidence>
<evidence type="ECO:0000256" key="6">
    <source>
        <dbReference type="ARBA" id="ARBA00023136"/>
    </source>
</evidence>
<keyword evidence="4 7" id="KW-0812">Transmembrane</keyword>
<feature type="transmembrane region" description="Helical" evidence="7">
    <location>
        <begin position="39"/>
        <end position="61"/>
    </location>
</feature>
<dbReference type="Gene3D" id="1.20.1250.20">
    <property type="entry name" value="MFS general substrate transporter like domains"/>
    <property type="match status" value="1"/>
</dbReference>
<comment type="caution">
    <text evidence="9">The sequence shown here is derived from an EMBL/GenBank/DDBJ whole genome shotgun (WGS) entry which is preliminary data.</text>
</comment>
<keyword evidence="5 7" id="KW-1133">Transmembrane helix</keyword>
<dbReference type="CDD" id="cd06173">
    <property type="entry name" value="MFS_MefA_like"/>
    <property type="match status" value="1"/>
</dbReference>
<dbReference type="AlphaFoldDB" id="A0A3A3GJ83"/>
<evidence type="ECO:0000256" key="5">
    <source>
        <dbReference type="ARBA" id="ARBA00022989"/>
    </source>
</evidence>
<comment type="subcellular location">
    <subcellularLocation>
        <location evidence="1">Cell membrane</location>
        <topology evidence="1">Multi-pass membrane protein</topology>
    </subcellularLocation>
</comment>
<feature type="transmembrane region" description="Helical" evidence="7">
    <location>
        <begin position="335"/>
        <end position="361"/>
    </location>
</feature>
<evidence type="ECO:0000313" key="9">
    <source>
        <dbReference type="EMBL" id="RJG23560.1"/>
    </source>
</evidence>
<evidence type="ECO:0000256" key="7">
    <source>
        <dbReference type="SAM" id="Phobius"/>
    </source>
</evidence>
<dbReference type="InterPro" id="IPR011701">
    <property type="entry name" value="MFS"/>
</dbReference>
<evidence type="ECO:0000256" key="1">
    <source>
        <dbReference type="ARBA" id="ARBA00004651"/>
    </source>
</evidence>
<feature type="transmembrane region" description="Helical" evidence="7">
    <location>
        <begin position="205"/>
        <end position="231"/>
    </location>
</feature>
<proteinExistence type="predicted"/>
<dbReference type="EMBL" id="QYZD01000010">
    <property type="protein sequence ID" value="RJG23560.1"/>
    <property type="molecule type" value="Genomic_DNA"/>
</dbReference>
<keyword evidence="6 7" id="KW-0472">Membrane</keyword>
<evidence type="ECO:0000256" key="2">
    <source>
        <dbReference type="ARBA" id="ARBA00022448"/>
    </source>
</evidence>
<accession>A0A3A3GJ83</accession>
<dbReference type="RefSeq" id="WP_119794049.1">
    <property type="nucleotide sequence ID" value="NZ_QYZD01000010.1"/>
</dbReference>
<organism evidence="9 10">
    <name type="scientific">Paenibacillus thiaminolyticus</name>
    <name type="common">Bacillus thiaminolyticus</name>
    <dbReference type="NCBI Taxonomy" id="49283"/>
    <lineage>
        <taxon>Bacteria</taxon>
        <taxon>Bacillati</taxon>
        <taxon>Bacillota</taxon>
        <taxon>Bacilli</taxon>
        <taxon>Bacillales</taxon>
        <taxon>Paenibacillaceae</taxon>
        <taxon>Paenibacillus</taxon>
    </lineage>
</organism>
<feature type="transmembrane region" description="Helical" evidence="7">
    <location>
        <begin position="251"/>
        <end position="273"/>
    </location>
</feature>
<feature type="transmembrane region" description="Helical" evidence="7">
    <location>
        <begin position="134"/>
        <end position="158"/>
    </location>
</feature>
<sequence>MFSNRYVRTILFSRALLQLGIWIRNYAVLLYVTELTNNNPVYVSLISVAEFAPIFLFAFIGGTFADRSRPKRTMVWSDLLSALSVVAVLLALMDGGWTALLIGSFVSASLSQFSQPSAMKLYKRHVPAEQLQGVMAISQTLVAVFMVLGPVIGTFIFIQSGIEVSLILTAALFLGSSLVLASLPRDAEEPRSGDAGGFMQELMAGLRYIGSNPILSTLSVTFSAVGLASGLTQPLQIFIVIEQLGLEKQSLQWFVMTNGAAMLAGGVAVMGIAKKVKPQLLLMLGLLVAAVCTIAIGASTMIWLTIVLLMISGLFYPCIHGGIQTLIVRNTEGAFIGRVSGAITPVFMGMMVIGLFISGYLKDTFSLLAVYVISGGLIMAGAMLLLPIVLRKDETRGEVQNHGGNTSSNRGI</sequence>
<protein>
    <submittedName>
        <fullName evidence="9">MFS transporter</fullName>
    </submittedName>
</protein>
<dbReference type="InterPro" id="IPR020846">
    <property type="entry name" value="MFS_dom"/>
</dbReference>
<feature type="transmembrane region" description="Helical" evidence="7">
    <location>
        <begin position="164"/>
        <end position="184"/>
    </location>
</feature>
<dbReference type="PANTHER" id="PTHR43266">
    <property type="entry name" value="MACROLIDE-EFFLUX PROTEIN"/>
    <property type="match status" value="1"/>
</dbReference>